<dbReference type="EMBL" id="CP162551">
    <property type="protein sequence ID" value="XDI37441.1"/>
    <property type="molecule type" value="Genomic_DNA"/>
</dbReference>
<dbReference type="InterPro" id="IPR006901">
    <property type="entry name" value="TrmK"/>
</dbReference>
<evidence type="ECO:0000313" key="1">
    <source>
        <dbReference type="EMBL" id="XDI37441.1"/>
    </source>
</evidence>
<accession>A0AB39BVV1</accession>
<reference evidence="1" key="1">
    <citation type="submission" date="2024-07" db="EMBL/GenBank/DDBJ databases">
        <title>Identification and characteristics of an arsenic-resistant bacterial isolate, which belongs to a novel species.</title>
        <authorList>
            <person name="Juszczyk A."/>
            <person name="Kowalczyk A."/>
            <person name="Was K."/>
            <person name="Kosowicz W."/>
            <person name="Budzyn A."/>
            <person name="Latowski D."/>
        </authorList>
    </citation>
    <scope>NUCLEOTIDE SEQUENCE</scope>
    <source>
        <strain evidence="1">As8PL</strain>
    </source>
</reference>
<dbReference type="Gene3D" id="3.40.50.150">
    <property type="entry name" value="Vaccinia Virus protein VP39"/>
    <property type="match status" value="1"/>
</dbReference>
<dbReference type="InterPro" id="IPR029063">
    <property type="entry name" value="SAM-dependent_MTases_sf"/>
</dbReference>
<sequence>MNERQLSRRLQLVATYVPKGAKTADIGSDHAYLPCYLCLKDETATAIAGEINEGPYQSAQSQVRQSGLTERVSVRKGNGLAVIEAQDDVDVVTVAGMGGALITTILTEGKDKLTNVSRLILQPNVSASIIRLWLDQNGWTLKAEEIIEEDDKIYEILVADRGENKSLYKTNKEQKMLLGPFLMDECNEAFQKKWTYEKINWERILTQFEKATETVELKEKKEEIKKKIEMVKEVVK</sequence>
<dbReference type="Pfam" id="PF04816">
    <property type="entry name" value="TrmK"/>
    <property type="match status" value="1"/>
</dbReference>
<protein>
    <submittedName>
        <fullName evidence="1">tRNA (Adenine(22)-N(1))-methyltransferase TrmK</fullName>
    </submittedName>
</protein>
<dbReference type="PANTHER" id="PTHR38451">
    <property type="entry name" value="TRNA (ADENINE(22)-N(1))-METHYLTRANSFERASE"/>
    <property type="match status" value="1"/>
</dbReference>
<name>A0AB39BVV1_9BACI</name>
<dbReference type="Gene3D" id="1.10.287.1890">
    <property type="match status" value="1"/>
</dbReference>
<dbReference type="AlphaFoldDB" id="A0AB39BVV1"/>
<dbReference type="PIRSF" id="PIRSF018637">
    <property type="entry name" value="TrmK"/>
    <property type="match status" value="1"/>
</dbReference>
<organism evidence="1">
    <name type="scientific">Alkalihalophilus sp. As8PL</name>
    <dbReference type="NCBI Taxonomy" id="3237103"/>
    <lineage>
        <taxon>Bacteria</taxon>
        <taxon>Bacillati</taxon>
        <taxon>Bacillota</taxon>
        <taxon>Bacilli</taxon>
        <taxon>Bacillales</taxon>
        <taxon>Bacillaceae</taxon>
        <taxon>Alkalihalophilus</taxon>
    </lineage>
</organism>
<dbReference type="SUPFAM" id="SSF53335">
    <property type="entry name" value="S-adenosyl-L-methionine-dependent methyltransferases"/>
    <property type="match status" value="1"/>
</dbReference>
<proteinExistence type="predicted"/>
<gene>
    <name evidence="1" type="ORF">AB3N04_03765</name>
</gene>
<dbReference type="GO" id="GO:0160105">
    <property type="term" value="F:tRNA (adenine(22)-N1)-methyltransferase activity"/>
    <property type="evidence" value="ECO:0007669"/>
    <property type="project" value="InterPro"/>
</dbReference>
<dbReference type="RefSeq" id="WP_368504789.1">
    <property type="nucleotide sequence ID" value="NZ_CP162551.1"/>
</dbReference>
<dbReference type="PANTHER" id="PTHR38451:SF1">
    <property type="entry name" value="TRNA (ADENINE(22)-N(1))-METHYLTRANSFERASE"/>
    <property type="match status" value="1"/>
</dbReference>